<evidence type="ECO:0000313" key="1">
    <source>
        <dbReference type="EMBL" id="KGE86476.1"/>
    </source>
</evidence>
<gene>
    <name evidence="1" type="ORF">IX84_22145</name>
</gene>
<protein>
    <recommendedName>
        <fullName evidence="3">HAD family hydrolase</fullName>
    </recommendedName>
</protein>
<name>A0A098S359_9BACT</name>
<dbReference type="InterPro" id="IPR023198">
    <property type="entry name" value="PGP-like_dom2"/>
</dbReference>
<dbReference type="AlphaFoldDB" id="A0A098S359"/>
<dbReference type="RefSeq" id="WP_044225366.1">
    <property type="nucleotide sequence ID" value="NZ_JBKAGJ010000026.1"/>
</dbReference>
<evidence type="ECO:0000313" key="2">
    <source>
        <dbReference type="Proteomes" id="UP000029736"/>
    </source>
</evidence>
<dbReference type="Gene3D" id="3.40.50.1000">
    <property type="entry name" value="HAD superfamily/HAD-like"/>
    <property type="match status" value="1"/>
</dbReference>
<evidence type="ECO:0008006" key="3">
    <source>
        <dbReference type="Google" id="ProtNLM"/>
    </source>
</evidence>
<dbReference type="Proteomes" id="UP000029736">
    <property type="component" value="Unassembled WGS sequence"/>
</dbReference>
<dbReference type="EMBL" id="JPOS01000079">
    <property type="protein sequence ID" value="KGE86476.1"/>
    <property type="molecule type" value="Genomic_DNA"/>
</dbReference>
<reference evidence="1 2" key="1">
    <citation type="journal article" date="2014" name="Int. J. Syst. Evol. Microbiol.">
        <title>Phaeodactylibacter xiamenensis gen. nov., sp. nov., a member of the family Saprospiraceae isolated from the marine alga Phaeodactylum tricornutum.</title>
        <authorList>
            <person name="Chen Z.Jr."/>
            <person name="Lei X."/>
            <person name="Lai Q."/>
            <person name="Li Y."/>
            <person name="Zhang B."/>
            <person name="Zhang J."/>
            <person name="Zhang H."/>
            <person name="Yang L."/>
            <person name="Zheng W."/>
            <person name="Tian Y."/>
            <person name="Yu Z."/>
            <person name="Xu H.Jr."/>
            <person name="Zheng T."/>
        </authorList>
    </citation>
    <scope>NUCLEOTIDE SEQUENCE [LARGE SCALE GENOMIC DNA]</scope>
    <source>
        <strain evidence="1 2">KD52</strain>
    </source>
</reference>
<dbReference type="Gene3D" id="1.10.150.240">
    <property type="entry name" value="Putative phosphatase, domain 2"/>
    <property type="match status" value="1"/>
</dbReference>
<organism evidence="1 2">
    <name type="scientific">Phaeodactylibacter xiamenensis</name>
    <dbReference type="NCBI Taxonomy" id="1524460"/>
    <lineage>
        <taxon>Bacteria</taxon>
        <taxon>Pseudomonadati</taxon>
        <taxon>Bacteroidota</taxon>
        <taxon>Saprospiria</taxon>
        <taxon>Saprospirales</taxon>
        <taxon>Haliscomenobacteraceae</taxon>
        <taxon>Phaeodactylibacter</taxon>
    </lineage>
</organism>
<dbReference type="InterPro" id="IPR023214">
    <property type="entry name" value="HAD_sf"/>
</dbReference>
<dbReference type="InterPro" id="IPR036412">
    <property type="entry name" value="HAD-like_sf"/>
</dbReference>
<comment type="caution">
    <text evidence="1">The sequence shown here is derived from an EMBL/GenBank/DDBJ whole genome shotgun (WGS) entry which is preliminary data.</text>
</comment>
<dbReference type="STRING" id="1524460.IX84_22145"/>
<sequence>MIKLIVFDMAGTTIDENNVVYKTLQATLQAAGYTFSLEEVLAVGAGKEKRDAIDSLMKL</sequence>
<proteinExistence type="predicted"/>
<accession>A0A098S359</accession>
<keyword evidence="2" id="KW-1185">Reference proteome</keyword>
<dbReference type="SUPFAM" id="SSF56784">
    <property type="entry name" value="HAD-like"/>
    <property type="match status" value="1"/>
</dbReference>